<evidence type="ECO:0000313" key="3">
    <source>
        <dbReference type="Proteomes" id="UP001367508"/>
    </source>
</evidence>
<protein>
    <submittedName>
        <fullName evidence="2">Uncharacterized protein</fullName>
    </submittedName>
</protein>
<dbReference type="Proteomes" id="UP001367508">
    <property type="component" value="Unassembled WGS sequence"/>
</dbReference>
<feature type="transmembrane region" description="Helical" evidence="1">
    <location>
        <begin position="12"/>
        <end position="36"/>
    </location>
</feature>
<comment type="caution">
    <text evidence="2">The sequence shown here is derived from an EMBL/GenBank/DDBJ whole genome shotgun (WGS) entry which is preliminary data.</text>
</comment>
<evidence type="ECO:0000313" key="2">
    <source>
        <dbReference type="EMBL" id="KAK7320409.1"/>
    </source>
</evidence>
<accession>A0AAN9KQZ6</accession>
<sequence>MRSKKTTRRWDPGTNIMVLVSCSAELIILFLSNLMFGLHHALPIPTPNSNFQLLSYLYALSVSPHLHREEHAVIFIPKMSKAEITEDVQWLLASSRFKFYMNENMKKGHNISHIQNESLVSGDVRIMWSSTLMLEPAFTLQTAFDLKLLMGTICLSLLVQTSGKRILQR</sequence>
<dbReference type="PROSITE" id="PS51257">
    <property type="entry name" value="PROKAR_LIPOPROTEIN"/>
    <property type="match status" value="1"/>
</dbReference>
<keyword evidence="1" id="KW-0812">Transmembrane</keyword>
<name>A0AAN9KQZ6_CANGL</name>
<reference evidence="2 3" key="1">
    <citation type="submission" date="2024-01" db="EMBL/GenBank/DDBJ databases">
        <title>The genomes of 5 underutilized Papilionoideae crops provide insights into root nodulation and disease resistanc.</title>
        <authorList>
            <person name="Jiang F."/>
        </authorList>
    </citation>
    <scope>NUCLEOTIDE SEQUENCE [LARGE SCALE GENOMIC DNA]</scope>
    <source>
        <strain evidence="2">LVBAO_FW01</strain>
        <tissue evidence="2">Leaves</tissue>
    </source>
</reference>
<keyword evidence="1" id="KW-1133">Transmembrane helix</keyword>
<proteinExistence type="predicted"/>
<keyword evidence="3" id="KW-1185">Reference proteome</keyword>
<organism evidence="2 3">
    <name type="scientific">Canavalia gladiata</name>
    <name type="common">Sword bean</name>
    <name type="synonym">Dolichos gladiatus</name>
    <dbReference type="NCBI Taxonomy" id="3824"/>
    <lineage>
        <taxon>Eukaryota</taxon>
        <taxon>Viridiplantae</taxon>
        <taxon>Streptophyta</taxon>
        <taxon>Embryophyta</taxon>
        <taxon>Tracheophyta</taxon>
        <taxon>Spermatophyta</taxon>
        <taxon>Magnoliopsida</taxon>
        <taxon>eudicotyledons</taxon>
        <taxon>Gunneridae</taxon>
        <taxon>Pentapetalae</taxon>
        <taxon>rosids</taxon>
        <taxon>fabids</taxon>
        <taxon>Fabales</taxon>
        <taxon>Fabaceae</taxon>
        <taxon>Papilionoideae</taxon>
        <taxon>50 kb inversion clade</taxon>
        <taxon>NPAAA clade</taxon>
        <taxon>indigoferoid/millettioid clade</taxon>
        <taxon>Phaseoleae</taxon>
        <taxon>Canavalia</taxon>
    </lineage>
</organism>
<gene>
    <name evidence="2" type="ORF">VNO77_29843</name>
</gene>
<keyword evidence="1" id="KW-0472">Membrane</keyword>
<feature type="transmembrane region" description="Helical" evidence="1">
    <location>
        <begin position="138"/>
        <end position="159"/>
    </location>
</feature>
<evidence type="ECO:0000256" key="1">
    <source>
        <dbReference type="SAM" id="Phobius"/>
    </source>
</evidence>
<dbReference type="EMBL" id="JAYMYQ010000007">
    <property type="protein sequence ID" value="KAK7320409.1"/>
    <property type="molecule type" value="Genomic_DNA"/>
</dbReference>
<dbReference type="AlphaFoldDB" id="A0AAN9KQZ6"/>